<sequence>MRSNRESPDPQFWAQAQAWQLSAQPGWDAAYASALAAGNEEPGADPGVITDGMILAAVRALRNPAPDDSSPA</sequence>
<dbReference type="Proteomes" id="UP000291832">
    <property type="component" value="Unassembled WGS sequence"/>
</dbReference>
<dbReference type="AlphaFoldDB" id="A0A4Q7U017"/>
<dbReference type="EMBL" id="SHKI01000003">
    <property type="protein sequence ID" value="RZT66726.1"/>
    <property type="molecule type" value="Genomic_DNA"/>
</dbReference>
<reference evidence="1 2" key="1">
    <citation type="journal article" date="2015" name="Stand. Genomic Sci.">
        <title>Genomic Encyclopedia of Bacterial and Archaeal Type Strains, Phase III: the genomes of soil and plant-associated and newly described type strains.</title>
        <authorList>
            <person name="Whitman W.B."/>
            <person name="Woyke T."/>
            <person name="Klenk H.P."/>
            <person name="Zhou Y."/>
            <person name="Lilburn T.G."/>
            <person name="Beck B.J."/>
            <person name="De Vos P."/>
            <person name="Vandamme P."/>
            <person name="Eisen J.A."/>
            <person name="Garrity G."/>
            <person name="Hugenholtz P."/>
            <person name="Kyrpides N.C."/>
        </authorList>
    </citation>
    <scope>NUCLEOTIDE SEQUENCE [LARGE SCALE GENOMIC DNA]</scope>
    <source>
        <strain evidence="1 2">RF6</strain>
    </source>
</reference>
<name>A0A4Q7U017_9MICO</name>
<protein>
    <submittedName>
        <fullName evidence="1">Uncharacterized protein</fullName>
    </submittedName>
</protein>
<gene>
    <name evidence="1" type="ORF">EV139_0853</name>
</gene>
<accession>A0A4Q7U017</accession>
<comment type="caution">
    <text evidence="1">The sequence shown here is derived from an EMBL/GenBank/DDBJ whole genome shotgun (WGS) entry which is preliminary data.</text>
</comment>
<keyword evidence="2" id="KW-1185">Reference proteome</keyword>
<evidence type="ECO:0000313" key="1">
    <source>
        <dbReference type="EMBL" id="RZT66726.1"/>
    </source>
</evidence>
<evidence type="ECO:0000313" key="2">
    <source>
        <dbReference type="Proteomes" id="UP000291832"/>
    </source>
</evidence>
<proteinExistence type="predicted"/>
<organism evidence="1 2">
    <name type="scientific">Leucobacter luti</name>
    <dbReference type="NCBI Taxonomy" id="340320"/>
    <lineage>
        <taxon>Bacteria</taxon>
        <taxon>Bacillati</taxon>
        <taxon>Actinomycetota</taxon>
        <taxon>Actinomycetes</taxon>
        <taxon>Micrococcales</taxon>
        <taxon>Microbacteriaceae</taxon>
        <taxon>Leucobacter</taxon>
    </lineage>
</organism>